<evidence type="ECO:0000313" key="4">
    <source>
        <dbReference type="Proteomes" id="UP001154312"/>
    </source>
</evidence>
<dbReference type="InterPro" id="IPR036162">
    <property type="entry name" value="Resolvase-like_N_sf"/>
</dbReference>
<dbReference type="PANTHER" id="PTHR30461">
    <property type="entry name" value="DNA-INVERTASE FROM LAMBDOID PROPHAGE"/>
    <property type="match status" value="1"/>
</dbReference>
<protein>
    <submittedName>
        <fullName evidence="3">Recombinase family protein</fullName>
    </submittedName>
</protein>
<sequence>MAEVKVITPIASLETNKLRVCAYARVSSDSEDQLNSFIAQVNHYTELIKGNEEWEFVDVYADEGLTGTRADKREDFQRMLKDCRKGKIDRILTKSISRFARNTKDCLQTLRELKILGVEVEFEKERINTGKITSEMMVSFFSSAAQEESMSISSNMKLGCRGRMRKGTYVNPSVPCGYRFVNRELMIREDEAEVVRRIFASYLAGKGIDEIAAELTKDKVPKKDGGTKWYYDGVFYILTNERYIGDTLLQKKFTTDTLPFKLIRNKGQKDRYYIHNSHEAIVSRSDFEQVKLLLEKRKTIHLFQQTSRQYPLSRKIRCGECGHTFKRKVCNGKTYWVCRSHDQGKDRCGIKRIEEPEFYKGIHKNVQQA</sequence>
<dbReference type="Proteomes" id="UP001154312">
    <property type="component" value="Unassembled WGS sequence"/>
</dbReference>
<dbReference type="EMBL" id="JAKOAV010000038">
    <property type="protein sequence ID" value="MDF9409675.1"/>
    <property type="molecule type" value="Genomic_DNA"/>
</dbReference>
<dbReference type="Pfam" id="PF00239">
    <property type="entry name" value="Resolvase"/>
    <property type="match status" value="1"/>
</dbReference>
<comment type="caution">
    <text evidence="3">The sequence shown here is derived from an EMBL/GenBank/DDBJ whole genome shotgun (WGS) entry which is preliminary data.</text>
</comment>
<dbReference type="AlphaFoldDB" id="A0A9X4H3J8"/>
<dbReference type="Pfam" id="PF07508">
    <property type="entry name" value="Recombinase"/>
    <property type="match status" value="1"/>
</dbReference>
<feature type="domain" description="Recombinase" evidence="2">
    <location>
        <begin position="175"/>
        <end position="300"/>
    </location>
</feature>
<gene>
    <name evidence="3" type="ORF">L7E55_15170</name>
</gene>
<dbReference type="Gene3D" id="3.90.1750.20">
    <property type="entry name" value="Putative Large Serine Recombinase, Chain B, Domain 2"/>
    <property type="match status" value="1"/>
</dbReference>
<dbReference type="PANTHER" id="PTHR30461:SF23">
    <property type="entry name" value="DNA RECOMBINASE-RELATED"/>
    <property type="match status" value="1"/>
</dbReference>
<dbReference type="InterPro" id="IPR006119">
    <property type="entry name" value="Resolv_N"/>
</dbReference>
<evidence type="ECO:0000259" key="1">
    <source>
        <dbReference type="PROSITE" id="PS51736"/>
    </source>
</evidence>
<dbReference type="SMART" id="SM00857">
    <property type="entry name" value="Resolvase"/>
    <property type="match status" value="1"/>
</dbReference>
<dbReference type="CDD" id="cd00338">
    <property type="entry name" value="Ser_Recombinase"/>
    <property type="match status" value="1"/>
</dbReference>
<dbReference type="SUPFAM" id="SSF53041">
    <property type="entry name" value="Resolvase-like"/>
    <property type="match status" value="1"/>
</dbReference>
<dbReference type="Gene3D" id="3.40.50.1390">
    <property type="entry name" value="Resolvase, N-terminal catalytic domain"/>
    <property type="match status" value="1"/>
</dbReference>
<dbReference type="InterPro" id="IPR011109">
    <property type="entry name" value="DNA_bind_recombinase_dom"/>
</dbReference>
<accession>A0A9X4H3J8</accession>
<name>A0A9X4H3J8_9FIRM</name>
<proteinExistence type="predicted"/>
<dbReference type="Pfam" id="PF13408">
    <property type="entry name" value="Zn_ribbon_recom"/>
    <property type="match status" value="1"/>
</dbReference>
<dbReference type="RefSeq" id="WP_277445175.1">
    <property type="nucleotide sequence ID" value="NZ_JAKOAV010000038.1"/>
</dbReference>
<keyword evidence="4" id="KW-1185">Reference proteome</keyword>
<organism evidence="3 4">
    <name type="scientific">Pelotomaculum isophthalicicum JI</name>
    <dbReference type="NCBI Taxonomy" id="947010"/>
    <lineage>
        <taxon>Bacteria</taxon>
        <taxon>Bacillati</taxon>
        <taxon>Bacillota</taxon>
        <taxon>Clostridia</taxon>
        <taxon>Eubacteriales</taxon>
        <taxon>Desulfotomaculaceae</taxon>
        <taxon>Pelotomaculum</taxon>
    </lineage>
</organism>
<evidence type="ECO:0000313" key="3">
    <source>
        <dbReference type="EMBL" id="MDF9409675.1"/>
    </source>
</evidence>
<dbReference type="GO" id="GO:0000150">
    <property type="term" value="F:DNA strand exchange activity"/>
    <property type="evidence" value="ECO:0007669"/>
    <property type="project" value="InterPro"/>
</dbReference>
<dbReference type="GO" id="GO:0003677">
    <property type="term" value="F:DNA binding"/>
    <property type="evidence" value="ECO:0007669"/>
    <property type="project" value="InterPro"/>
</dbReference>
<dbReference type="InterPro" id="IPR038109">
    <property type="entry name" value="DNA_bind_recomb_sf"/>
</dbReference>
<feature type="domain" description="Resolvase/invertase-type recombinase catalytic" evidence="1">
    <location>
        <begin position="19"/>
        <end position="167"/>
    </location>
</feature>
<evidence type="ECO:0000259" key="2">
    <source>
        <dbReference type="PROSITE" id="PS51737"/>
    </source>
</evidence>
<dbReference type="InterPro" id="IPR050639">
    <property type="entry name" value="SSR_resolvase"/>
</dbReference>
<dbReference type="PROSITE" id="PS51736">
    <property type="entry name" value="RECOMBINASES_3"/>
    <property type="match status" value="1"/>
</dbReference>
<dbReference type="PROSITE" id="PS51737">
    <property type="entry name" value="RECOMBINASE_DNA_BIND"/>
    <property type="match status" value="1"/>
</dbReference>
<dbReference type="InterPro" id="IPR025827">
    <property type="entry name" value="Zn_ribbon_recom_dom"/>
</dbReference>
<reference evidence="3" key="1">
    <citation type="submission" date="2022-02" db="EMBL/GenBank/DDBJ databases">
        <authorList>
            <person name="Leng L."/>
        </authorList>
    </citation>
    <scope>NUCLEOTIDE SEQUENCE</scope>
    <source>
        <strain evidence="3">JI</strain>
    </source>
</reference>